<keyword evidence="2" id="KW-0378">Hydrolase</keyword>
<evidence type="ECO:0000313" key="7">
    <source>
        <dbReference type="Proteomes" id="UP001276659"/>
    </source>
</evidence>
<dbReference type="FunFam" id="3.40.50.1010:FF:000037">
    <property type="entry name" value="Rad2-like endonuclease, putative (AFU_orthologue AFUA_3G13260)"/>
    <property type="match status" value="1"/>
</dbReference>
<dbReference type="GO" id="GO:0008821">
    <property type="term" value="F:crossover junction DNA endonuclease activity"/>
    <property type="evidence" value="ECO:0007669"/>
    <property type="project" value="InterPro"/>
</dbReference>
<keyword evidence="7" id="KW-1185">Reference proteome</keyword>
<name>A0AAD9ZAH4_9LECA</name>
<dbReference type="InterPro" id="IPR036279">
    <property type="entry name" value="5-3_exonuclease_C_sf"/>
</dbReference>
<evidence type="ECO:0000259" key="4">
    <source>
        <dbReference type="SMART" id="SM00484"/>
    </source>
</evidence>
<accession>A0AAD9ZAH4</accession>
<dbReference type="PANTHER" id="PTHR11081">
    <property type="entry name" value="FLAP ENDONUCLEASE FAMILY MEMBER"/>
    <property type="match status" value="1"/>
</dbReference>
<evidence type="ECO:0000256" key="1">
    <source>
        <dbReference type="ARBA" id="ARBA00022722"/>
    </source>
</evidence>
<organism evidence="6 7">
    <name type="scientific">Lepraria neglecta</name>
    <dbReference type="NCBI Taxonomy" id="209136"/>
    <lineage>
        <taxon>Eukaryota</taxon>
        <taxon>Fungi</taxon>
        <taxon>Dikarya</taxon>
        <taxon>Ascomycota</taxon>
        <taxon>Pezizomycotina</taxon>
        <taxon>Lecanoromycetes</taxon>
        <taxon>OSLEUM clade</taxon>
        <taxon>Lecanoromycetidae</taxon>
        <taxon>Lecanorales</taxon>
        <taxon>Lecanorineae</taxon>
        <taxon>Stereocaulaceae</taxon>
        <taxon>Lepraria</taxon>
    </lineage>
</organism>
<feature type="region of interest" description="Disordered" evidence="3">
    <location>
        <begin position="759"/>
        <end position="808"/>
    </location>
</feature>
<evidence type="ECO:0000256" key="2">
    <source>
        <dbReference type="ARBA" id="ARBA00022801"/>
    </source>
</evidence>
<keyword evidence="1" id="KW-0540">Nuclease</keyword>
<dbReference type="GO" id="GO:0006281">
    <property type="term" value="P:DNA repair"/>
    <property type="evidence" value="ECO:0007669"/>
    <property type="project" value="UniProtKB-ARBA"/>
</dbReference>
<feature type="region of interest" description="Disordered" evidence="3">
    <location>
        <begin position="406"/>
        <end position="444"/>
    </location>
</feature>
<dbReference type="Pfam" id="PF00867">
    <property type="entry name" value="XPG_I"/>
    <property type="match status" value="1"/>
</dbReference>
<evidence type="ECO:0000313" key="6">
    <source>
        <dbReference type="EMBL" id="KAK3173192.1"/>
    </source>
</evidence>
<dbReference type="EMBL" id="JASNWA010000007">
    <property type="protein sequence ID" value="KAK3173192.1"/>
    <property type="molecule type" value="Genomic_DNA"/>
</dbReference>
<dbReference type="InterPro" id="IPR037316">
    <property type="entry name" value="Yen1_H3TH"/>
</dbReference>
<dbReference type="GO" id="GO:0017108">
    <property type="term" value="F:5'-flap endonuclease activity"/>
    <property type="evidence" value="ECO:0007669"/>
    <property type="project" value="TreeGrafter"/>
</dbReference>
<reference evidence="6" key="1">
    <citation type="submission" date="2022-11" db="EMBL/GenBank/DDBJ databases">
        <title>Chromosomal genome sequence assembly and mating type (MAT) locus characterization of the leprose asexual lichenized fungus Lepraria neglecta (Nyl.) Erichsen.</title>
        <authorList>
            <person name="Allen J.L."/>
            <person name="Pfeffer B."/>
        </authorList>
    </citation>
    <scope>NUCLEOTIDE SEQUENCE</scope>
    <source>
        <strain evidence="6">Allen 5258</strain>
    </source>
</reference>
<dbReference type="CDD" id="cd09906">
    <property type="entry name" value="H3TH_YEN1"/>
    <property type="match status" value="1"/>
</dbReference>
<comment type="caution">
    <text evidence="6">The sequence shown here is derived from an EMBL/GenBank/DDBJ whole genome shotgun (WGS) entry which is preliminary data.</text>
</comment>
<feature type="region of interest" description="Disordered" evidence="3">
    <location>
        <begin position="535"/>
        <end position="733"/>
    </location>
</feature>
<dbReference type="SMART" id="SM00485">
    <property type="entry name" value="XPGN"/>
    <property type="match status" value="1"/>
</dbReference>
<feature type="compositionally biased region" description="Polar residues" evidence="3">
    <location>
        <begin position="581"/>
        <end position="590"/>
    </location>
</feature>
<dbReference type="Pfam" id="PF00752">
    <property type="entry name" value="XPG_N"/>
    <property type="match status" value="1"/>
</dbReference>
<dbReference type="SUPFAM" id="SSF88723">
    <property type="entry name" value="PIN domain-like"/>
    <property type="match status" value="1"/>
</dbReference>
<feature type="compositionally biased region" description="Basic and acidic residues" evidence="3">
    <location>
        <begin position="667"/>
        <end position="700"/>
    </location>
</feature>
<feature type="domain" description="XPG N-terminal" evidence="5">
    <location>
        <begin position="6"/>
        <end position="103"/>
    </location>
</feature>
<evidence type="ECO:0000256" key="3">
    <source>
        <dbReference type="SAM" id="MobiDB-lite"/>
    </source>
</evidence>
<dbReference type="PANTHER" id="PTHR11081:SF75">
    <property type="entry name" value="ENDONUCLEASE, PUTATIVE (AFU_ORTHOLOGUE AFUA_3G13260)-RELATED"/>
    <property type="match status" value="1"/>
</dbReference>
<dbReference type="Pfam" id="PF18380">
    <property type="entry name" value="GEN1_C"/>
    <property type="match status" value="1"/>
</dbReference>
<dbReference type="CDD" id="cd09870">
    <property type="entry name" value="PIN_YEN1"/>
    <property type="match status" value="1"/>
</dbReference>
<evidence type="ECO:0000259" key="5">
    <source>
        <dbReference type="SMART" id="SM00485"/>
    </source>
</evidence>
<dbReference type="InterPro" id="IPR029060">
    <property type="entry name" value="PIN-like_dom_sf"/>
</dbReference>
<proteinExistence type="predicted"/>
<protein>
    <submittedName>
        <fullName evidence="6">Uncharacterized protein</fullName>
    </submittedName>
</protein>
<dbReference type="Gene3D" id="3.40.50.1010">
    <property type="entry name" value="5'-nuclease"/>
    <property type="match status" value="2"/>
</dbReference>
<dbReference type="SUPFAM" id="SSF47807">
    <property type="entry name" value="5' to 3' exonuclease, C-terminal subdomain"/>
    <property type="match status" value="1"/>
</dbReference>
<dbReference type="FunFam" id="3.40.50.1010:FF:000051">
    <property type="entry name" value="Rad2-like endonuclease, putative (AFU_orthologue AFUA_3G13260)"/>
    <property type="match status" value="1"/>
</dbReference>
<dbReference type="Gene3D" id="1.10.150.20">
    <property type="entry name" value="5' to 3' exonuclease, C-terminal subdomain"/>
    <property type="match status" value="1"/>
</dbReference>
<dbReference type="SMART" id="SM00484">
    <property type="entry name" value="XPGI"/>
    <property type="match status" value="1"/>
</dbReference>
<sequence length="856" mass="94075">MTRACNGIYKQIGPGERTALSKLAVEHIEKTGQSLRIAIDISIWQFQIQSGQGGKNPALRTLYYRLLKLLTLSIQPLFVFDGPNKPPFKRGNKVASNAACLPNFLTKELLKRFGFPYHTAPGEAEAECALLQKQGLVDAALSEDVDTLMFGCSMTLRNWTAETMRGNKSPTHVNVYNAESTKNTTGLDSEGMVLVALMSGGDYVPAGMPGCGIKSACEAAKAGFGHELCQLSRDDADGFKEWRERLEHEMRTNESKLFRQRHKTMRIPENFPDMKVLSYYTNPVISSPEKVSRLHEEIVWNQEVNVPELRLFVAEAFGWQYLTGANKFVRGLAPALLAHQLIQRSNSNTQEDEGLETKQSAEGQLVKVICGRRAHWNTDGAPELRVAYVPADVVGLDLDSEEKDDFQGYINEGSGDEQAVSGGEEDRGRSRSPTKKRGPSTYDPTETEKIWILETYVKLGVPLLVETWEEEMNNPKKFATRKAREKKTLSKAGVKAGAMDQFVKVTKAGPRKGTTSEKAPEAKDEAALPPVFLAPATAKPLKSPSRKVLKENRNPVGQKVKKDMATTSKANGSKKSKGASPQSHLPSSSPIVDINLNPWTFSKRPSDTFGFNSPTRYSALGIYPPGDPENTEQTHSEPGEQEAQGSSPVASTPKRRHSPPATSISDVEEKPVTLRDHGTDTRSHARIVEDLPTPRRRDPNRPSPRKKRSPLQLADEPYPACQIHTPSSRETEKQLDTVGLVFSEILTSQKVNRKIDFTASKLPPAPASPDSDSTSLPSPSTLLSPAAPRVVENDSVPPTSPSKKPISPIKNQVARRLVALRESLEGAWKHLEPWEAAAGSVKNVYSSVEVVDLTAS</sequence>
<dbReference type="AlphaFoldDB" id="A0AAD9ZAH4"/>
<dbReference type="InterPro" id="IPR041177">
    <property type="entry name" value="GEN1_C"/>
</dbReference>
<dbReference type="InterPro" id="IPR006084">
    <property type="entry name" value="XPG/Rad2"/>
</dbReference>
<feature type="compositionally biased region" description="Low complexity" evidence="3">
    <location>
        <begin position="768"/>
        <end position="788"/>
    </location>
</feature>
<gene>
    <name evidence="6" type="ORF">OEA41_006521</name>
</gene>
<dbReference type="PRINTS" id="PR00853">
    <property type="entry name" value="XPGRADSUPER"/>
</dbReference>
<feature type="domain" description="XPG-I" evidence="4">
    <location>
        <begin position="111"/>
        <end position="189"/>
    </location>
</feature>
<dbReference type="InterPro" id="IPR006086">
    <property type="entry name" value="XPG-I_dom"/>
</dbReference>
<dbReference type="Proteomes" id="UP001276659">
    <property type="component" value="Unassembled WGS sequence"/>
</dbReference>
<dbReference type="InterPro" id="IPR006085">
    <property type="entry name" value="XPG_DNA_repair_N"/>
</dbReference>